<name>A0A7I7YUH2_9MYCO</name>
<accession>A0A7I7YUH2</accession>
<dbReference type="RefSeq" id="WP_085267402.1">
    <property type="nucleotide sequence ID" value="NZ_AP022614.1"/>
</dbReference>
<reference evidence="1 2" key="1">
    <citation type="journal article" date="2019" name="Emerg. Microbes Infect.">
        <title>Comprehensive subspecies identification of 175 nontuberculous mycobacteria species based on 7547 genomic profiles.</title>
        <authorList>
            <person name="Matsumoto Y."/>
            <person name="Kinjo T."/>
            <person name="Motooka D."/>
            <person name="Nabeya D."/>
            <person name="Jung N."/>
            <person name="Uechi K."/>
            <person name="Horii T."/>
            <person name="Iida T."/>
            <person name="Fujita J."/>
            <person name="Nakamura S."/>
        </authorList>
    </citation>
    <scope>NUCLEOTIDE SEQUENCE [LARGE SCALE GENOMIC DNA]</scope>
    <source>
        <strain evidence="1 2">JCM 14742</strain>
    </source>
</reference>
<dbReference type="InterPro" id="IPR007969">
    <property type="entry name" value="DUF732"/>
</dbReference>
<gene>
    <name evidence="1" type="ORF">MPRM_22180</name>
</gene>
<evidence type="ECO:0000313" key="2">
    <source>
        <dbReference type="Proteomes" id="UP000467105"/>
    </source>
</evidence>
<dbReference type="Pfam" id="PF05305">
    <property type="entry name" value="DUF732"/>
    <property type="match status" value="1"/>
</dbReference>
<keyword evidence="2" id="KW-1185">Reference proteome</keyword>
<organism evidence="1 2">
    <name type="scientific">Mycobacterium parmense</name>
    <dbReference type="NCBI Taxonomy" id="185642"/>
    <lineage>
        <taxon>Bacteria</taxon>
        <taxon>Bacillati</taxon>
        <taxon>Actinomycetota</taxon>
        <taxon>Actinomycetes</taxon>
        <taxon>Mycobacteriales</taxon>
        <taxon>Mycobacteriaceae</taxon>
        <taxon>Mycobacterium</taxon>
        <taxon>Mycobacterium simiae complex</taxon>
    </lineage>
</organism>
<dbReference type="OrthoDB" id="4746461at2"/>
<protein>
    <submittedName>
        <fullName evidence="1">Uncharacterized protein</fullName>
    </submittedName>
</protein>
<dbReference type="Proteomes" id="UP000467105">
    <property type="component" value="Chromosome"/>
</dbReference>
<proteinExistence type="predicted"/>
<dbReference type="EMBL" id="AP022614">
    <property type="protein sequence ID" value="BBZ44937.1"/>
    <property type="molecule type" value="Genomic_DNA"/>
</dbReference>
<sequence length="114" mass="11663">MSATGRCGRVVGFGLMSGPLLGAAIVWAGPAQADPGSYLNDLHKAGIHDVNGGDAALLRTGQKLCQQISYGASPQELQGLALQRSDSTLGPNGLTPVQAAEVVNFAVADLCPQY</sequence>
<dbReference type="AlphaFoldDB" id="A0A7I7YUH2"/>
<evidence type="ECO:0000313" key="1">
    <source>
        <dbReference type="EMBL" id="BBZ44937.1"/>
    </source>
</evidence>